<protein>
    <submittedName>
        <fullName evidence="9">RS4</fullName>
    </submittedName>
</protein>
<dbReference type="InterPro" id="IPR038237">
    <property type="entry name" value="Ribosomal_eS4_central_sf"/>
</dbReference>
<dbReference type="VEuPathDB" id="MicrosporidiaDB:A0H76_1375"/>
<dbReference type="GO" id="GO:0019843">
    <property type="term" value="F:rRNA binding"/>
    <property type="evidence" value="ECO:0007669"/>
    <property type="project" value="UniProtKB-KW"/>
</dbReference>
<dbReference type="OrthoDB" id="1109245at2759"/>
<evidence type="ECO:0000256" key="2">
    <source>
        <dbReference type="ARBA" id="ARBA00022730"/>
    </source>
</evidence>
<dbReference type="InterPro" id="IPR000876">
    <property type="entry name" value="Ribosomal_eS4"/>
</dbReference>
<keyword evidence="3 6" id="KW-0694">RNA-binding</keyword>
<evidence type="ECO:0000256" key="1">
    <source>
        <dbReference type="ARBA" id="ARBA00007500"/>
    </source>
</evidence>
<evidence type="ECO:0000313" key="9">
    <source>
        <dbReference type="EMBL" id="ORD96954.1"/>
    </source>
</evidence>
<dbReference type="EMBL" id="LVKB01000050">
    <property type="protein sequence ID" value="ORD96954.1"/>
    <property type="molecule type" value="Genomic_DNA"/>
</dbReference>
<feature type="domain" description="Small ribosomal subunit protein eS4 central region" evidence="7">
    <location>
        <begin position="96"/>
        <end position="168"/>
    </location>
</feature>
<evidence type="ECO:0000259" key="8">
    <source>
        <dbReference type="Pfam" id="PF08071"/>
    </source>
</evidence>
<dbReference type="AlphaFoldDB" id="A0A1X0QB96"/>
<name>A0A1X0QB96_9MICR</name>
<keyword evidence="4" id="KW-0689">Ribosomal protein</keyword>
<dbReference type="PROSITE" id="PS50889">
    <property type="entry name" value="S4"/>
    <property type="match status" value="1"/>
</dbReference>
<dbReference type="PROSITE" id="PS00528">
    <property type="entry name" value="RIBOSOMAL_S4E"/>
    <property type="match status" value="1"/>
</dbReference>
<feature type="domain" description="Small ribosomal subunit protein eS4 N-terminal" evidence="8">
    <location>
        <begin position="4"/>
        <end position="38"/>
    </location>
</feature>
<keyword evidence="5" id="KW-0687">Ribonucleoprotein</keyword>
<dbReference type="PANTHER" id="PTHR11581">
    <property type="entry name" value="30S/40S RIBOSOMAL PROTEIN S4"/>
    <property type="match status" value="1"/>
</dbReference>
<evidence type="ECO:0000313" key="10">
    <source>
        <dbReference type="Proteomes" id="UP000192356"/>
    </source>
</evidence>
<evidence type="ECO:0000256" key="4">
    <source>
        <dbReference type="ARBA" id="ARBA00022980"/>
    </source>
</evidence>
<sequence>MPSGGHRHLKRLAAPKSWGLKKSGGKYAVRPLPGSHSKATSIPIQYILSSLLDLTHTNKEVDYVLKRGLLLLNGKIINNHKRCAGLFDVITVKEANEHYRILLGINGKFKLVKISDEEAKYRYVKVISKDIENDIPYTRTSCGYNFRFADPSIKINDTVKVDIEQNKIVDRIPFQVNSTVFIYLGSNTGRVGTVQKIEKQISGKTLITLVDSSEKIFTSPMESSIAIGYDSNVEITLDSDAGIKLTAFEKSNLKYKEVEVIEE</sequence>
<dbReference type="InterPro" id="IPR036986">
    <property type="entry name" value="S4_RNA-bd_sf"/>
</dbReference>
<dbReference type="GO" id="GO:0003735">
    <property type="term" value="F:structural constituent of ribosome"/>
    <property type="evidence" value="ECO:0007669"/>
    <property type="project" value="InterPro"/>
</dbReference>
<gene>
    <name evidence="9" type="primary">RS4</name>
    <name evidence="9" type="ORF">HERIO_1143</name>
</gene>
<dbReference type="GO" id="GO:0022627">
    <property type="term" value="C:cytosolic small ribosomal subunit"/>
    <property type="evidence" value="ECO:0007669"/>
    <property type="project" value="TreeGrafter"/>
</dbReference>
<dbReference type="Pfam" id="PF00900">
    <property type="entry name" value="Ribosomal_S4e"/>
    <property type="match status" value="1"/>
</dbReference>
<organism evidence="9 10">
    <name type="scientific">Hepatospora eriocheir</name>
    <dbReference type="NCBI Taxonomy" id="1081669"/>
    <lineage>
        <taxon>Eukaryota</taxon>
        <taxon>Fungi</taxon>
        <taxon>Fungi incertae sedis</taxon>
        <taxon>Microsporidia</taxon>
        <taxon>Hepatosporidae</taxon>
        <taxon>Hepatospora</taxon>
    </lineage>
</organism>
<evidence type="ECO:0000256" key="3">
    <source>
        <dbReference type="ARBA" id="ARBA00022884"/>
    </source>
</evidence>
<dbReference type="VEuPathDB" id="MicrosporidiaDB:HERIO_1143"/>
<comment type="caution">
    <text evidence="9">The sequence shown here is derived from an EMBL/GenBank/DDBJ whole genome shotgun (WGS) entry which is preliminary data.</text>
</comment>
<dbReference type="Gene3D" id="3.10.290.10">
    <property type="entry name" value="RNA-binding S4 domain"/>
    <property type="match status" value="1"/>
</dbReference>
<accession>A0A1X0QB96</accession>
<dbReference type="InterPro" id="IPR013843">
    <property type="entry name" value="Ribosomal_eS4_N"/>
</dbReference>
<dbReference type="GO" id="GO:0006412">
    <property type="term" value="P:translation"/>
    <property type="evidence" value="ECO:0007669"/>
    <property type="project" value="InterPro"/>
</dbReference>
<comment type="similarity">
    <text evidence="1">Belongs to the eukaryotic ribosomal protein eS4 family.</text>
</comment>
<dbReference type="PANTHER" id="PTHR11581:SF0">
    <property type="entry name" value="SMALL RIBOSOMAL SUBUNIT PROTEIN ES4"/>
    <property type="match status" value="1"/>
</dbReference>
<dbReference type="Proteomes" id="UP000192356">
    <property type="component" value="Unassembled WGS sequence"/>
</dbReference>
<reference evidence="9 10" key="1">
    <citation type="journal article" date="2017" name="Environ. Microbiol.">
        <title>Decay of the glycolytic pathway and adaptation to intranuclear parasitism within Enterocytozoonidae microsporidia.</title>
        <authorList>
            <person name="Wiredu Boakye D."/>
            <person name="Jaroenlak P."/>
            <person name="Prachumwat A."/>
            <person name="Williams T.A."/>
            <person name="Bateman K.S."/>
            <person name="Itsathitphaisarn O."/>
            <person name="Sritunyalucksana K."/>
            <person name="Paszkiewicz K.H."/>
            <person name="Moore K.A."/>
            <person name="Stentiford G.D."/>
            <person name="Williams B.A."/>
        </authorList>
    </citation>
    <scope>NUCLEOTIDE SEQUENCE [LARGE SCALE GENOMIC DNA]</scope>
    <source>
        <strain evidence="9 10">GB1</strain>
    </source>
</reference>
<evidence type="ECO:0000256" key="6">
    <source>
        <dbReference type="PROSITE-ProRule" id="PRU00182"/>
    </source>
</evidence>
<dbReference type="InterPro" id="IPR018199">
    <property type="entry name" value="Ribosomal_eS4_N_CS"/>
</dbReference>
<dbReference type="Pfam" id="PF08071">
    <property type="entry name" value="RS4NT"/>
    <property type="match status" value="1"/>
</dbReference>
<evidence type="ECO:0000259" key="7">
    <source>
        <dbReference type="Pfam" id="PF00900"/>
    </source>
</evidence>
<keyword evidence="2 6" id="KW-0699">rRNA-binding</keyword>
<dbReference type="InterPro" id="IPR014722">
    <property type="entry name" value="Rib_uL2_dom2"/>
</dbReference>
<dbReference type="Gene3D" id="2.30.30.30">
    <property type="match status" value="1"/>
</dbReference>
<evidence type="ECO:0000256" key="5">
    <source>
        <dbReference type="ARBA" id="ARBA00023274"/>
    </source>
</evidence>
<keyword evidence="10" id="KW-1185">Reference proteome</keyword>
<proteinExistence type="inferred from homology"/>
<dbReference type="Gene3D" id="2.40.50.740">
    <property type="match status" value="1"/>
</dbReference>
<dbReference type="InterPro" id="IPR013845">
    <property type="entry name" value="Ribosomal_eS4_central_region"/>
</dbReference>